<reference evidence="3" key="1">
    <citation type="submission" date="2023-09" db="EMBL/GenBank/DDBJ databases">
        <authorList>
            <person name="Li S."/>
            <person name="Li X."/>
            <person name="Zhang C."/>
            <person name="Zhao Z."/>
        </authorList>
    </citation>
    <scope>NUCLEOTIDE SEQUENCE [LARGE SCALE GENOMIC DNA]</scope>
    <source>
        <strain evidence="3">SQ345</strain>
    </source>
</reference>
<feature type="transmembrane region" description="Helical" evidence="1">
    <location>
        <begin position="189"/>
        <end position="206"/>
    </location>
</feature>
<accession>A0ABY9TFG9</accession>
<sequence length="250" mass="28684">MNKNYLIFGSLALVMFLLLVPPLAQEPQYHQFADQQALYFIPNALNVISNIAFFIVGLIGLTALLNKPEKYCDISVLPSYQLFFIGLMLTFIGSSYYHIEPNNFTLVFDRLAIAISFMALFTAFVGELVSVRLARKILLPLVGLGVSGVIYWGISEHFMHGDMRFYLLTQYLPLVLLPIMLIKYKWQYSHQYSCIFIFLFYALAKFSEVYDEPILELTGVISGHTMKHLLSALAGYWVYWLLKNRKANMS</sequence>
<dbReference type="EMBL" id="CP134146">
    <property type="protein sequence ID" value="WNC67518.1"/>
    <property type="molecule type" value="Genomic_DNA"/>
</dbReference>
<keyword evidence="1" id="KW-0812">Transmembrane</keyword>
<evidence type="ECO:0000313" key="2">
    <source>
        <dbReference type="EMBL" id="WNC67518.1"/>
    </source>
</evidence>
<proteinExistence type="predicted"/>
<keyword evidence="1" id="KW-1133">Transmembrane helix</keyword>
<dbReference type="PANTHER" id="PTHR34368">
    <property type="entry name" value="OS01G0962200 PROTEIN"/>
    <property type="match status" value="1"/>
</dbReference>
<evidence type="ECO:0000313" key="3">
    <source>
        <dbReference type="Proteomes" id="UP001248581"/>
    </source>
</evidence>
<evidence type="ECO:0008006" key="4">
    <source>
        <dbReference type="Google" id="ProtNLM"/>
    </source>
</evidence>
<feature type="transmembrane region" description="Helical" evidence="1">
    <location>
        <begin position="77"/>
        <end position="99"/>
    </location>
</feature>
<keyword evidence="3" id="KW-1185">Reference proteome</keyword>
<feature type="transmembrane region" description="Helical" evidence="1">
    <location>
        <begin position="137"/>
        <end position="154"/>
    </location>
</feature>
<keyword evidence="1" id="KW-0472">Membrane</keyword>
<dbReference type="Proteomes" id="UP001248581">
    <property type="component" value="Chromosome"/>
</dbReference>
<feature type="transmembrane region" description="Helical" evidence="1">
    <location>
        <begin position="40"/>
        <end position="65"/>
    </location>
</feature>
<feature type="transmembrane region" description="Helical" evidence="1">
    <location>
        <begin position="226"/>
        <end position="242"/>
    </location>
</feature>
<dbReference type="PANTHER" id="PTHR34368:SF1">
    <property type="entry name" value="OS01G0962200 PROTEIN"/>
    <property type="match status" value="1"/>
</dbReference>
<evidence type="ECO:0000256" key="1">
    <source>
        <dbReference type="SAM" id="Phobius"/>
    </source>
</evidence>
<dbReference type="RefSeq" id="WP_348386677.1">
    <property type="nucleotide sequence ID" value="NZ_CP134146.1"/>
</dbReference>
<name>A0ABY9TFG9_9GAMM</name>
<feature type="transmembrane region" description="Helical" evidence="1">
    <location>
        <begin position="166"/>
        <end position="182"/>
    </location>
</feature>
<protein>
    <recommendedName>
        <fullName evidence="4">Alkaline phytoceramidase</fullName>
    </recommendedName>
</protein>
<feature type="transmembrane region" description="Helical" evidence="1">
    <location>
        <begin position="111"/>
        <end position="130"/>
    </location>
</feature>
<gene>
    <name evidence="2" type="ORF">RI845_13450</name>
</gene>
<organism evidence="2 3">
    <name type="scientific">Thalassotalea nanhaiensis</name>
    <dbReference type="NCBI Taxonomy" id="3065648"/>
    <lineage>
        <taxon>Bacteria</taxon>
        <taxon>Pseudomonadati</taxon>
        <taxon>Pseudomonadota</taxon>
        <taxon>Gammaproteobacteria</taxon>
        <taxon>Alteromonadales</taxon>
        <taxon>Colwelliaceae</taxon>
        <taxon>Thalassotalea</taxon>
    </lineage>
</organism>